<evidence type="ECO:0000256" key="3">
    <source>
        <dbReference type="ARBA" id="ARBA00009677"/>
    </source>
</evidence>
<comment type="subcellular location">
    <subcellularLocation>
        <location evidence="1 7">Bacterial flagellum</location>
    </subcellularLocation>
    <subcellularLocation>
        <location evidence="2 7">Secreted</location>
    </subcellularLocation>
</comment>
<evidence type="ECO:0000259" key="10">
    <source>
        <dbReference type="Pfam" id="PF22638"/>
    </source>
</evidence>
<evidence type="ECO:0000259" key="8">
    <source>
        <dbReference type="Pfam" id="PF00460"/>
    </source>
</evidence>
<dbReference type="RefSeq" id="WP_135504709.1">
    <property type="nucleotide sequence ID" value="NZ_JACHHE010000002.1"/>
</dbReference>
<comment type="caution">
    <text evidence="11">The sequence shown here is derived from an EMBL/GenBank/DDBJ whole genome shotgun (WGS) entry which is preliminary data.</text>
</comment>
<dbReference type="PRINTS" id="PR01005">
    <property type="entry name" value="FLGHOOKAP1"/>
</dbReference>
<dbReference type="NCBIfam" id="TIGR02492">
    <property type="entry name" value="flgK_ends"/>
    <property type="match status" value="1"/>
</dbReference>
<feature type="domain" description="Flagellar basal-body/hook protein C-terminal" evidence="9">
    <location>
        <begin position="371"/>
        <end position="407"/>
    </location>
</feature>
<dbReference type="InterPro" id="IPR053927">
    <property type="entry name" value="FlgK_helical"/>
</dbReference>
<dbReference type="PANTHER" id="PTHR30033:SF1">
    <property type="entry name" value="FLAGELLAR HOOK-ASSOCIATED PROTEIN 1"/>
    <property type="match status" value="1"/>
</dbReference>
<dbReference type="InterPro" id="IPR001444">
    <property type="entry name" value="Flag_bb_rod_N"/>
</dbReference>
<sequence>MVSTFHGLELGKRGLAVAQTSISTTGHNIANANTPGYSRQQVNQASAPSLDVWASGSVNPSQLGQGSLVESITRVRDRFLDAQYRDQSSSAAEWSVRQETMGRIEVAIGEPSETGLRVSMDQLAAAWQDVANDPSSASAQAVLKERALAFTELAQSMDRSFGNITADLTLQQTAAVGEANGYLKEIAELNHSILKSGSNSNDLLDKRDMLVEKLSALMPIDVKANKNGVYDISTQNGKPLVTGIEQTGSIAVGEAVGGGKIGGIEEALKTVEAHQGNLAAVVEKFAEANGLNSAGSLFASGTPFTVQSLSVNTGAAYTALATLEEDSKAAQSDFRALVSQIGAQSQTAINGAANSEAALMATDNRRQSVTGISIDEEMANLIKYQHAYSAAARFVSTTDELLDTLINRMAR</sequence>
<comment type="similarity">
    <text evidence="3 7">Belongs to the flagella basal body rod proteins family.</text>
</comment>
<keyword evidence="6 7" id="KW-0975">Bacterial flagellum</keyword>
<evidence type="ECO:0000256" key="1">
    <source>
        <dbReference type="ARBA" id="ARBA00004365"/>
    </source>
</evidence>
<dbReference type="InterPro" id="IPR010930">
    <property type="entry name" value="Flg_bb/hook_C_dom"/>
</dbReference>
<name>A0A7W8CPQ6_9BACL</name>
<accession>A0A7W8CPQ6</accession>
<dbReference type="OrthoDB" id="9802553at2"/>
<evidence type="ECO:0000256" key="7">
    <source>
        <dbReference type="RuleBase" id="RU362065"/>
    </source>
</evidence>
<gene>
    <name evidence="7" type="primary">flgK</name>
    <name evidence="11" type="ORF">HNQ44_000740</name>
</gene>
<dbReference type="GO" id="GO:0044780">
    <property type="term" value="P:bacterial-type flagellum assembly"/>
    <property type="evidence" value="ECO:0007669"/>
    <property type="project" value="InterPro"/>
</dbReference>
<protein>
    <recommendedName>
        <fullName evidence="4 7">Flagellar hook-associated protein 1</fullName>
        <shortName evidence="7">HAP1</shortName>
    </recommendedName>
</protein>
<reference evidence="11 12" key="1">
    <citation type="submission" date="2020-08" db="EMBL/GenBank/DDBJ databases">
        <title>Genomic Encyclopedia of Type Strains, Phase IV (KMG-IV): sequencing the most valuable type-strain genomes for metagenomic binning, comparative biology and taxonomic classification.</title>
        <authorList>
            <person name="Goeker M."/>
        </authorList>
    </citation>
    <scope>NUCLEOTIDE SEQUENCE [LARGE SCALE GENOMIC DNA]</scope>
    <source>
        <strain evidence="11 12">DSM 15895</strain>
    </source>
</reference>
<dbReference type="InterPro" id="IPR002371">
    <property type="entry name" value="FlgK"/>
</dbReference>
<evidence type="ECO:0000259" key="9">
    <source>
        <dbReference type="Pfam" id="PF06429"/>
    </source>
</evidence>
<dbReference type="Proteomes" id="UP000525923">
    <property type="component" value="Unassembled WGS sequence"/>
</dbReference>
<proteinExistence type="inferred from homology"/>
<keyword evidence="12" id="KW-1185">Reference proteome</keyword>
<dbReference type="PANTHER" id="PTHR30033">
    <property type="entry name" value="FLAGELLAR HOOK-ASSOCIATED PROTEIN 1"/>
    <property type="match status" value="1"/>
</dbReference>
<evidence type="ECO:0000256" key="6">
    <source>
        <dbReference type="ARBA" id="ARBA00023143"/>
    </source>
</evidence>
<dbReference type="Pfam" id="PF22638">
    <property type="entry name" value="FlgK_D1"/>
    <property type="match status" value="1"/>
</dbReference>
<evidence type="ECO:0000313" key="11">
    <source>
        <dbReference type="EMBL" id="MBB5179316.1"/>
    </source>
</evidence>
<dbReference type="Pfam" id="PF00460">
    <property type="entry name" value="Flg_bb_rod"/>
    <property type="match status" value="1"/>
</dbReference>
<feature type="domain" description="Flagellar basal body rod protein N-terminal" evidence="8">
    <location>
        <begin position="11"/>
        <end position="37"/>
    </location>
</feature>
<organism evidence="11 12">
    <name type="scientific">Planococcus koreensis</name>
    <dbReference type="NCBI Taxonomy" id="112331"/>
    <lineage>
        <taxon>Bacteria</taxon>
        <taxon>Bacillati</taxon>
        <taxon>Bacillota</taxon>
        <taxon>Bacilli</taxon>
        <taxon>Bacillales</taxon>
        <taxon>Caryophanaceae</taxon>
        <taxon>Planococcus</taxon>
    </lineage>
</organism>
<dbReference type="EMBL" id="JACHHE010000002">
    <property type="protein sequence ID" value="MBB5179316.1"/>
    <property type="molecule type" value="Genomic_DNA"/>
</dbReference>
<keyword evidence="11" id="KW-0969">Cilium</keyword>
<dbReference type="AlphaFoldDB" id="A0A7W8CPQ6"/>
<dbReference type="GO" id="GO:0009424">
    <property type="term" value="C:bacterial-type flagellum hook"/>
    <property type="evidence" value="ECO:0007669"/>
    <property type="project" value="UniProtKB-UniRule"/>
</dbReference>
<evidence type="ECO:0000256" key="4">
    <source>
        <dbReference type="ARBA" id="ARBA00016244"/>
    </source>
</evidence>
<feature type="domain" description="Flagellar hook-associated protein FlgK helical" evidence="10">
    <location>
        <begin position="102"/>
        <end position="282"/>
    </location>
</feature>
<dbReference type="GO" id="GO:0005576">
    <property type="term" value="C:extracellular region"/>
    <property type="evidence" value="ECO:0007669"/>
    <property type="project" value="UniProtKB-SubCell"/>
</dbReference>
<evidence type="ECO:0000256" key="2">
    <source>
        <dbReference type="ARBA" id="ARBA00004613"/>
    </source>
</evidence>
<dbReference type="GO" id="GO:0005198">
    <property type="term" value="F:structural molecule activity"/>
    <property type="evidence" value="ECO:0007669"/>
    <property type="project" value="UniProtKB-UniRule"/>
</dbReference>
<evidence type="ECO:0000313" key="12">
    <source>
        <dbReference type="Proteomes" id="UP000525923"/>
    </source>
</evidence>
<dbReference type="Pfam" id="PF06429">
    <property type="entry name" value="Flg_bbr_C"/>
    <property type="match status" value="1"/>
</dbReference>
<keyword evidence="11" id="KW-0282">Flagellum</keyword>
<keyword evidence="5 7" id="KW-0964">Secreted</keyword>
<keyword evidence="11" id="KW-0966">Cell projection</keyword>
<dbReference type="SUPFAM" id="SSF64518">
    <property type="entry name" value="Phase 1 flagellin"/>
    <property type="match status" value="1"/>
</dbReference>
<evidence type="ECO:0000256" key="5">
    <source>
        <dbReference type="ARBA" id="ARBA00022525"/>
    </source>
</evidence>